<evidence type="ECO:0000313" key="1">
    <source>
        <dbReference type="EnsemblPlants" id="AVESA.00010b.r2.6AG1056470.1.CDS"/>
    </source>
</evidence>
<dbReference type="Proteomes" id="UP001732700">
    <property type="component" value="Chromosome 6A"/>
</dbReference>
<dbReference type="EnsemblPlants" id="AVESA.00010b.r2.6AG1056470.1">
    <property type="protein sequence ID" value="AVESA.00010b.r2.6AG1056470.1.CDS"/>
    <property type="gene ID" value="AVESA.00010b.r2.6AG1056470"/>
</dbReference>
<protein>
    <submittedName>
        <fullName evidence="1">Uncharacterized protein</fullName>
    </submittedName>
</protein>
<evidence type="ECO:0000313" key="2">
    <source>
        <dbReference type="Proteomes" id="UP001732700"/>
    </source>
</evidence>
<accession>A0ACD5YZZ9</accession>
<reference evidence="1" key="1">
    <citation type="submission" date="2021-05" db="EMBL/GenBank/DDBJ databases">
        <authorList>
            <person name="Scholz U."/>
            <person name="Mascher M."/>
            <person name="Fiebig A."/>
        </authorList>
    </citation>
    <scope>NUCLEOTIDE SEQUENCE [LARGE SCALE GENOMIC DNA]</scope>
</reference>
<reference evidence="1" key="2">
    <citation type="submission" date="2025-09" db="UniProtKB">
        <authorList>
            <consortium name="EnsemblPlants"/>
        </authorList>
    </citation>
    <scope>IDENTIFICATION</scope>
</reference>
<sequence length="367" mass="39628">MAPGGLFGTAAVAAVVSLAVHVALNCPIQPVPSRPPPAARYTPNNLLQGLEKLGEGRLIKPEDVYVDAAAGGTLYTATRDGWLQRMHPNNGSWEQWRFVGGTGLLGIAPSADGSMLVCDADKGLLRVEEDRVTILASTVDGAQIRFADAAIETSDGTVYFSDASTRFGFDEWFLGYLESRPTGRLLKYDPRTGKASVALDNLDFANGVALSRDEAFLIVCESAAYRCLKLWLKGDKTFQTETFVGDLPGSPDNIHRAADGSFWIALIQLRSPWLDLVNRWTLTKRIVASFPALLDRIKATAKGAMVAHVSEDGEIIRVLDDSQGKVINFITSVSEFDGDLYFGSLSANFVGKLSLAKVPQVQEAVSS</sequence>
<name>A0ACD5YZZ9_AVESA</name>
<organism evidence="1 2">
    <name type="scientific">Avena sativa</name>
    <name type="common">Oat</name>
    <dbReference type="NCBI Taxonomy" id="4498"/>
    <lineage>
        <taxon>Eukaryota</taxon>
        <taxon>Viridiplantae</taxon>
        <taxon>Streptophyta</taxon>
        <taxon>Embryophyta</taxon>
        <taxon>Tracheophyta</taxon>
        <taxon>Spermatophyta</taxon>
        <taxon>Magnoliopsida</taxon>
        <taxon>Liliopsida</taxon>
        <taxon>Poales</taxon>
        <taxon>Poaceae</taxon>
        <taxon>BOP clade</taxon>
        <taxon>Pooideae</taxon>
        <taxon>Poodae</taxon>
        <taxon>Poeae</taxon>
        <taxon>Poeae Chloroplast Group 1 (Aveneae type)</taxon>
        <taxon>Aveninae</taxon>
        <taxon>Avena</taxon>
    </lineage>
</organism>
<keyword evidence="2" id="KW-1185">Reference proteome</keyword>
<proteinExistence type="predicted"/>